<comment type="similarity">
    <text evidence="1 2">Belongs to the anti-sigma-factor antagonist family.</text>
</comment>
<dbReference type="PANTHER" id="PTHR33495">
    <property type="entry name" value="ANTI-SIGMA FACTOR ANTAGONIST TM_1081-RELATED-RELATED"/>
    <property type="match status" value="1"/>
</dbReference>
<dbReference type="Pfam" id="PF01740">
    <property type="entry name" value="STAS"/>
    <property type="match status" value="1"/>
</dbReference>
<protein>
    <recommendedName>
        <fullName evidence="2">Anti-sigma factor antagonist</fullName>
    </recommendedName>
</protein>
<dbReference type="PANTHER" id="PTHR33495:SF2">
    <property type="entry name" value="ANTI-SIGMA FACTOR ANTAGONIST TM_1081-RELATED"/>
    <property type="match status" value="1"/>
</dbReference>
<dbReference type="PROSITE" id="PS50801">
    <property type="entry name" value="STAS"/>
    <property type="match status" value="1"/>
</dbReference>
<accession>A0ABQ2UGQ6</accession>
<sequence>MQGPEPLELSVDHVGASTVVGVAGEIDLATAPQFEAFLRDQLAHTHAVFMLDLSGVNYLGSAGLDVLLRVRAECDRRGVDLVFGECSFIVRRVFEVSGLTGYFLRGESATG</sequence>
<organism evidence="4 5">
    <name type="scientific">Lentzea flava</name>
    <dbReference type="NCBI Taxonomy" id="103732"/>
    <lineage>
        <taxon>Bacteria</taxon>
        <taxon>Bacillati</taxon>
        <taxon>Actinomycetota</taxon>
        <taxon>Actinomycetes</taxon>
        <taxon>Pseudonocardiales</taxon>
        <taxon>Pseudonocardiaceae</taxon>
        <taxon>Lentzea</taxon>
    </lineage>
</organism>
<evidence type="ECO:0000313" key="5">
    <source>
        <dbReference type="Proteomes" id="UP000649573"/>
    </source>
</evidence>
<dbReference type="InterPro" id="IPR003658">
    <property type="entry name" value="Anti-sigma_ant"/>
</dbReference>
<dbReference type="RefSeq" id="WP_189254011.1">
    <property type="nucleotide sequence ID" value="NZ_BMRE01000009.1"/>
</dbReference>
<dbReference type="Gene3D" id="3.30.750.24">
    <property type="entry name" value="STAS domain"/>
    <property type="match status" value="1"/>
</dbReference>
<comment type="caution">
    <text evidence="4">The sequence shown here is derived from an EMBL/GenBank/DDBJ whole genome shotgun (WGS) entry which is preliminary data.</text>
</comment>
<dbReference type="CDD" id="cd07043">
    <property type="entry name" value="STAS_anti-anti-sigma_factors"/>
    <property type="match status" value="1"/>
</dbReference>
<dbReference type="InterPro" id="IPR002645">
    <property type="entry name" value="STAS_dom"/>
</dbReference>
<feature type="domain" description="STAS" evidence="3">
    <location>
        <begin position="7"/>
        <end position="111"/>
    </location>
</feature>
<proteinExistence type="inferred from homology"/>
<dbReference type="NCBIfam" id="TIGR00377">
    <property type="entry name" value="ant_ant_sig"/>
    <property type="match status" value="1"/>
</dbReference>
<gene>
    <name evidence="4" type="ORF">GCM10010178_27270</name>
</gene>
<dbReference type="Proteomes" id="UP000649573">
    <property type="component" value="Unassembled WGS sequence"/>
</dbReference>
<dbReference type="SUPFAM" id="SSF52091">
    <property type="entry name" value="SpoIIaa-like"/>
    <property type="match status" value="1"/>
</dbReference>
<evidence type="ECO:0000259" key="3">
    <source>
        <dbReference type="PROSITE" id="PS50801"/>
    </source>
</evidence>
<dbReference type="EMBL" id="BMRE01000009">
    <property type="protein sequence ID" value="GGU33667.1"/>
    <property type="molecule type" value="Genomic_DNA"/>
</dbReference>
<keyword evidence="5" id="KW-1185">Reference proteome</keyword>
<evidence type="ECO:0000256" key="1">
    <source>
        <dbReference type="ARBA" id="ARBA00009013"/>
    </source>
</evidence>
<name>A0ABQ2UGQ6_9PSEU</name>
<evidence type="ECO:0000256" key="2">
    <source>
        <dbReference type="RuleBase" id="RU003749"/>
    </source>
</evidence>
<reference evidence="5" key="1">
    <citation type="journal article" date="2019" name="Int. J. Syst. Evol. Microbiol.">
        <title>The Global Catalogue of Microorganisms (GCM) 10K type strain sequencing project: providing services to taxonomists for standard genome sequencing and annotation.</title>
        <authorList>
            <consortium name="The Broad Institute Genomics Platform"/>
            <consortium name="The Broad Institute Genome Sequencing Center for Infectious Disease"/>
            <person name="Wu L."/>
            <person name="Ma J."/>
        </authorList>
    </citation>
    <scope>NUCLEOTIDE SEQUENCE [LARGE SCALE GENOMIC DNA]</scope>
    <source>
        <strain evidence="5">JCM 3296</strain>
    </source>
</reference>
<dbReference type="InterPro" id="IPR036513">
    <property type="entry name" value="STAS_dom_sf"/>
</dbReference>
<evidence type="ECO:0000313" key="4">
    <source>
        <dbReference type="EMBL" id="GGU33667.1"/>
    </source>
</evidence>